<dbReference type="CDD" id="cd23935">
    <property type="entry name" value="AGPR_2_C"/>
    <property type="match status" value="1"/>
</dbReference>
<keyword evidence="2 6" id="KW-0055">Arginine biosynthesis</keyword>
<dbReference type="AlphaFoldDB" id="A0ABC9U1I6"/>
<dbReference type="InterPro" id="IPR058924">
    <property type="entry name" value="AGPR_dimerisation_dom"/>
</dbReference>
<dbReference type="InterPro" id="IPR050085">
    <property type="entry name" value="AGPR"/>
</dbReference>
<dbReference type="Proteomes" id="UP000016491">
    <property type="component" value="Unassembled WGS sequence"/>
</dbReference>
<name>A0ABC9U1I6_CLOSY</name>
<dbReference type="SUPFAM" id="SSF55347">
    <property type="entry name" value="Glyceraldehyde-3-phosphate dehydrogenase-like, C-terminal domain"/>
    <property type="match status" value="1"/>
</dbReference>
<dbReference type="HAMAP" id="MF_01110">
    <property type="entry name" value="ArgC_type2"/>
    <property type="match status" value="1"/>
</dbReference>
<comment type="catalytic activity">
    <reaction evidence="6">
        <text>N-acetyl-L-glutamate 5-semialdehyde + phosphate + NADP(+) = N-acetyl-L-glutamyl 5-phosphate + NADPH + H(+)</text>
        <dbReference type="Rhea" id="RHEA:21588"/>
        <dbReference type="ChEBI" id="CHEBI:15378"/>
        <dbReference type="ChEBI" id="CHEBI:29123"/>
        <dbReference type="ChEBI" id="CHEBI:43474"/>
        <dbReference type="ChEBI" id="CHEBI:57783"/>
        <dbReference type="ChEBI" id="CHEBI:57936"/>
        <dbReference type="ChEBI" id="CHEBI:58349"/>
        <dbReference type="EC" id="1.2.1.38"/>
    </reaction>
</comment>
<keyword evidence="5 6" id="KW-0560">Oxidoreductase</keyword>
<dbReference type="GO" id="GO:0006526">
    <property type="term" value="P:L-arginine biosynthetic process"/>
    <property type="evidence" value="ECO:0007669"/>
    <property type="project" value="UniProtKB-UniRule"/>
</dbReference>
<dbReference type="EMBL" id="AWSU01000085">
    <property type="protein sequence ID" value="ERI79179.1"/>
    <property type="molecule type" value="Genomic_DNA"/>
</dbReference>
<dbReference type="GO" id="GO:0005737">
    <property type="term" value="C:cytoplasm"/>
    <property type="evidence" value="ECO:0007669"/>
    <property type="project" value="UniProtKB-SubCell"/>
</dbReference>
<comment type="function">
    <text evidence="6">Catalyzes the NADPH-dependent reduction of N-acetyl-5-glutamyl phosphate to yield N-acetyl-L-glutamate 5-semialdehyde.</text>
</comment>
<evidence type="ECO:0000256" key="2">
    <source>
        <dbReference type="ARBA" id="ARBA00022571"/>
    </source>
</evidence>
<evidence type="ECO:0000256" key="3">
    <source>
        <dbReference type="ARBA" id="ARBA00022605"/>
    </source>
</evidence>
<dbReference type="EC" id="1.2.1.38" evidence="6"/>
<comment type="similarity">
    <text evidence="6">Belongs to the NAGSA dehydrogenase family. Type 2 subfamily.</text>
</comment>
<dbReference type="SUPFAM" id="SSF51735">
    <property type="entry name" value="NAD(P)-binding Rossmann-fold domains"/>
    <property type="match status" value="1"/>
</dbReference>
<evidence type="ECO:0000313" key="8">
    <source>
        <dbReference type="EMBL" id="ERI79179.1"/>
    </source>
</evidence>
<dbReference type="PANTHER" id="PTHR32338">
    <property type="entry name" value="N-ACETYL-GAMMA-GLUTAMYL-PHOSPHATE REDUCTASE, CHLOROPLASTIC-RELATED-RELATED"/>
    <property type="match status" value="1"/>
</dbReference>
<dbReference type="CDD" id="cd17896">
    <property type="entry name" value="AGPR_2_N"/>
    <property type="match status" value="1"/>
</dbReference>
<organism evidence="8 9">
    <name type="scientific">[Clostridium] symbiosum ATCC 14940</name>
    <dbReference type="NCBI Taxonomy" id="411472"/>
    <lineage>
        <taxon>Bacteria</taxon>
        <taxon>Bacillati</taxon>
        <taxon>Bacillota</taxon>
        <taxon>Clostridia</taxon>
        <taxon>Lachnospirales</taxon>
        <taxon>Lachnospiraceae</taxon>
        <taxon>Otoolea</taxon>
    </lineage>
</organism>
<dbReference type="GO" id="GO:0003942">
    <property type="term" value="F:N-acetyl-gamma-glutamyl-phosphate reductase activity"/>
    <property type="evidence" value="ECO:0007669"/>
    <property type="project" value="UniProtKB-UniRule"/>
</dbReference>
<keyword evidence="1 6" id="KW-0963">Cytoplasm</keyword>
<dbReference type="InterPro" id="IPR010136">
    <property type="entry name" value="AGPR_type-2"/>
</dbReference>
<reference evidence="8 9" key="1">
    <citation type="submission" date="2013-07" db="EMBL/GenBank/DDBJ databases">
        <authorList>
            <person name="Weinstock G."/>
            <person name="Sodergren E."/>
            <person name="Wylie T."/>
            <person name="Fulton L."/>
            <person name="Fulton R."/>
            <person name="Fronick C."/>
            <person name="O'Laughlin M."/>
            <person name="Godfrey J."/>
            <person name="Miner T."/>
            <person name="Herter B."/>
            <person name="Appelbaum E."/>
            <person name="Cordes M."/>
            <person name="Lek S."/>
            <person name="Wollam A."/>
            <person name="Pepin K.H."/>
            <person name="Palsikar V.B."/>
            <person name="Mitreva M."/>
            <person name="Wilson R.K."/>
        </authorList>
    </citation>
    <scope>NUCLEOTIDE SEQUENCE [LARGE SCALE GENOMIC DNA]</scope>
    <source>
        <strain evidence="8 9">ATCC 14940</strain>
    </source>
</reference>
<dbReference type="Gene3D" id="3.30.360.10">
    <property type="entry name" value="Dihydrodipicolinate Reductase, domain 2"/>
    <property type="match status" value="1"/>
</dbReference>
<dbReference type="NCBIfam" id="TIGR01851">
    <property type="entry name" value="argC_other"/>
    <property type="match status" value="1"/>
</dbReference>
<dbReference type="Pfam" id="PF22698">
    <property type="entry name" value="Semialdhyde_dhC_1"/>
    <property type="match status" value="1"/>
</dbReference>
<protein>
    <recommendedName>
        <fullName evidence="6">N-acetyl-gamma-glutamyl-phosphate reductase</fullName>
        <shortName evidence="6">AGPR</shortName>
        <ecNumber evidence="6">1.2.1.38</ecNumber>
    </recommendedName>
    <alternativeName>
        <fullName evidence="6">N-acetyl-glutamate semialdehyde dehydrogenase</fullName>
        <shortName evidence="6">NAGSA dehydrogenase</shortName>
    </alternativeName>
</protein>
<comment type="caution">
    <text evidence="8">The sequence shown here is derived from an EMBL/GenBank/DDBJ whole genome shotgun (WGS) entry which is preliminary data.</text>
</comment>
<evidence type="ECO:0000256" key="1">
    <source>
        <dbReference type="ARBA" id="ARBA00022490"/>
    </source>
</evidence>
<evidence type="ECO:0000256" key="4">
    <source>
        <dbReference type="ARBA" id="ARBA00022857"/>
    </source>
</evidence>
<accession>A0ABC9U1I6</accession>
<dbReference type="PANTHER" id="PTHR32338:SF10">
    <property type="entry name" value="N-ACETYL-GAMMA-GLUTAMYL-PHOSPHATE REDUCTASE, CHLOROPLASTIC-RELATED"/>
    <property type="match status" value="1"/>
</dbReference>
<dbReference type="SMART" id="SM00859">
    <property type="entry name" value="Semialdhyde_dh"/>
    <property type="match status" value="1"/>
</dbReference>
<sequence length="319" mass="35275">MRKEKPQMAKPKVYIDGKEGTTGLQIYDRLAGRSDIELLLIEEEKRKDTPERKKLINEADIVFLCLPDEAAIHAAALAENPATRIIDASTAHRTAEGWAYGMPELSKEHRRLVETSKRVANPGCHATGFITAVYPLAASGILPRDYPLTVFSLTGYSGGGKKMIAEYEAAEKPPLYDTPRIYGLNLRHKHLPEMQKICRLQYPPVFIPVVDDYYKGMAVTVMLQNRLLNGKKSAEEIHQALTLHYAGRKLVKVHPFGYDKMIAAGTMAGKDSLELIVNGHSDQTIITALFDNLGKGASGAAVQNMNLMLGFEETQGLNL</sequence>
<dbReference type="Pfam" id="PF01118">
    <property type="entry name" value="Semialdhyde_dh"/>
    <property type="match status" value="1"/>
</dbReference>
<comment type="subcellular location">
    <subcellularLocation>
        <location evidence="6">Cytoplasm</location>
    </subcellularLocation>
</comment>
<feature type="domain" description="Semialdehyde dehydrogenase NAD-binding" evidence="7">
    <location>
        <begin position="12"/>
        <end position="113"/>
    </location>
</feature>
<keyword evidence="4 6" id="KW-0521">NADP</keyword>
<feature type="active site" evidence="6">
    <location>
        <position position="124"/>
    </location>
</feature>
<gene>
    <name evidence="6" type="primary">argC</name>
    <name evidence="8" type="ORF">CLOSYM_01049</name>
</gene>
<keyword evidence="3 6" id="KW-0028">Amino-acid biosynthesis</keyword>
<comment type="pathway">
    <text evidence="6">Amino-acid biosynthesis; L-arginine biosynthesis; N(2)-acetyl-L-ornithine from L-glutamate: step 3/4.</text>
</comment>
<dbReference type="InterPro" id="IPR000534">
    <property type="entry name" value="Semialdehyde_DH_NAD-bd"/>
</dbReference>
<evidence type="ECO:0000259" key="7">
    <source>
        <dbReference type="SMART" id="SM00859"/>
    </source>
</evidence>
<evidence type="ECO:0000313" key="9">
    <source>
        <dbReference type="Proteomes" id="UP000016491"/>
    </source>
</evidence>
<proteinExistence type="inferred from homology"/>
<dbReference type="InterPro" id="IPR036291">
    <property type="entry name" value="NAD(P)-bd_dom_sf"/>
</dbReference>
<evidence type="ECO:0000256" key="6">
    <source>
        <dbReference type="HAMAP-Rule" id="MF_01110"/>
    </source>
</evidence>
<evidence type="ECO:0000256" key="5">
    <source>
        <dbReference type="ARBA" id="ARBA00023002"/>
    </source>
</evidence>
<dbReference type="Gene3D" id="3.40.50.720">
    <property type="entry name" value="NAD(P)-binding Rossmann-like Domain"/>
    <property type="match status" value="1"/>
</dbReference>